<evidence type="ECO:0000256" key="1">
    <source>
        <dbReference type="SAM" id="MobiDB-lite"/>
    </source>
</evidence>
<dbReference type="EMBL" id="NMUH01002218">
    <property type="protein sequence ID" value="MQL98641.1"/>
    <property type="molecule type" value="Genomic_DNA"/>
</dbReference>
<protein>
    <submittedName>
        <fullName evidence="2">Uncharacterized protein</fullName>
    </submittedName>
</protein>
<comment type="caution">
    <text evidence="2">The sequence shown here is derived from an EMBL/GenBank/DDBJ whole genome shotgun (WGS) entry which is preliminary data.</text>
</comment>
<proteinExistence type="predicted"/>
<accession>A0A843VNP7</accession>
<feature type="region of interest" description="Disordered" evidence="1">
    <location>
        <begin position="58"/>
        <end position="84"/>
    </location>
</feature>
<organism evidence="2 3">
    <name type="scientific">Colocasia esculenta</name>
    <name type="common">Wild taro</name>
    <name type="synonym">Arum esculentum</name>
    <dbReference type="NCBI Taxonomy" id="4460"/>
    <lineage>
        <taxon>Eukaryota</taxon>
        <taxon>Viridiplantae</taxon>
        <taxon>Streptophyta</taxon>
        <taxon>Embryophyta</taxon>
        <taxon>Tracheophyta</taxon>
        <taxon>Spermatophyta</taxon>
        <taxon>Magnoliopsida</taxon>
        <taxon>Liliopsida</taxon>
        <taxon>Araceae</taxon>
        <taxon>Aroideae</taxon>
        <taxon>Colocasieae</taxon>
        <taxon>Colocasia</taxon>
    </lineage>
</organism>
<name>A0A843VNP7_COLES</name>
<dbReference type="Proteomes" id="UP000652761">
    <property type="component" value="Unassembled WGS sequence"/>
</dbReference>
<evidence type="ECO:0000313" key="3">
    <source>
        <dbReference type="Proteomes" id="UP000652761"/>
    </source>
</evidence>
<feature type="region of interest" description="Disordered" evidence="1">
    <location>
        <begin position="1"/>
        <end position="24"/>
    </location>
</feature>
<evidence type="ECO:0000313" key="2">
    <source>
        <dbReference type="EMBL" id="MQL98641.1"/>
    </source>
</evidence>
<sequence>MVRATATRPGRVGEVTSDRGDASSNVVTRSAVMTSAGRPTAEMLHPGVPHTLQNIQPWGGEHGESCKDMKSHTRTSNCPEWKEF</sequence>
<gene>
    <name evidence="2" type="ORF">Taro_031349</name>
</gene>
<keyword evidence="3" id="KW-1185">Reference proteome</keyword>
<reference evidence="2" key="1">
    <citation type="submission" date="2017-07" db="EMBL/GenBank/DDBJ databases">
        <title>Taro Niue Genome Assembly and Annotation.</title>
        <authorList>
            <person name="Atibalentja N."/>
            <person name="Keating K."/>
            <person name="Fields C.J."/>
        </authorList>
    </citation>
    <scope>NUCLEOTIDE SEQUENCE</scope>
    <source>
        <strain evidence="2">Niue_2</strain>
        <tissue evidence="2">Leaf</tissue>
    </source>
</reference>
<dbReference type="AlphaFoldDB" id="A0A843VNP7"/>
<feature type="compositionally biased region" description="Basic and acidic residues" evidence="1">
    <location>
        <begin position="61"/>
        <end position="71"/>
    </location>
</feature>